<dbReference type="Proteomes" id="UP001271007">
    <property type="component" value="Unassembled WGS sequence"/>
</dbReference>
<name>A0AAJ0GHK3_9PEZI</name>
<reference evidence="4" key="1">
    <citation type="submission" date="2023-04" db="EMBL/GenBank/DDBJ databases">
        <title>Black Yeasts Isolated from many extreme environments.</title>
        <authorList>
            <person name="Coleine C."/>
            <person name="Stajich J.E."/>
            <person name="Selbmann L."/>
        </authorList>
    </citation>
    <scope>NUCLEOTIDE SEQUENCE</scope>
    <source>
        <strain evidence="4">CCFEE 5312</strain>
    </source>
</reference>
<accession>A0AAJ0GHK3</accession>
<gene>
    <name evidence="4" type="ORF">LTR09_001789</name>
</gene>
<dbReference type="InterPro" id="IPR010839">
    <property type="entry name" value="AtuA_N"/>
</dbReference>
<feature type="domain" description="AtuA-like ferredoxin-fold" evidence="3">
    <location>
        <begin position="458"/>
        <end position="562"/>
    </location>
</feature>
<sequence>MTMTIHGSGKQRGAQNMFAENFMDCFEPAIDDLRQNGIKLAVNAGASDTEALAKVVKERCVERGWTDVKVAWIEGDEQSDNVKRLFKEGETFESLMHGRKIQDWEHEIICAQCYIGGLGIAEALKQGADIVIAGRVADAAPTIGAAAWWHDWTKDDLDELAGALVAGHLIECSAYVTGGYCSAFKDLMKTKKHINLGFPIAAVNERGECDLTKEKDTGGMVTVDSVSSQLLYEIQGPLYYGSDVVAQLEGVQMEQIGEDQVRITGIKGLPPPDTTKVGISGFAGWQAEYHIYLVGLDIDEKCKMAEDQIKYELGEDRLKKFTCLKFMRNGDSPVDARNQDIATVDFRIFAQSKDQDLLRMRNPEGFFRISMVNFLMSCPGASLGNDVRQAEGKPFYEYWPALLPQSEVQHRVHLLFGGEDVIDMQAPTNTSKHKRQQPSYETEQPADLSKYGETVKAPLGKIVLGRSGDKASDCNCGFFVRPSADNELWDWLRTTLTVNKIKELLGPEETHKFGKPELRVDRFEMPGIRAVHFLLHDHLDRGYDSCSTYDTLGKNCMEYLRAKTVAVPKRFLEQYTI</sequence>
<dbReference type="PANTHER" id="PTHR47585:SF2">
    <property type="entry name" value="DUF1446 DOMAIN PROTEIN (AFU_ORTHOLOGUE AFUA_6G11420)"/>
    <property type="match status" value="1"/>
</dbReference>
<keyword evidence="5" id="KW-1185">Reference proteome</keyword>
<evidence type="ECO:0000259" key="2">
    <source>
        <dbReference type="Pfam" id="PF07287"/>
    </source>
</evidence>
<dbReference type="Pfam" id="PF07287">
    <property type="entry name" value="AtuA"/>
    <property type="match status" value="1"/>
</dbReference>
<dbReference type="InterPro" id="IPR056362">
    <property type="entry name" value="AtuA-like_ferredoxin_dom"/>
</dbReference>
<dbReference type="Pfam" id="PF23544">
    <property type="entry name" value="AtuA_ferredoxin"/>
    <property type="match status" value="1"/>
</dbReference>
<evidence type="ECO:0008006" key="6">
    <source>
        <dbReference type="Google" id="ProtNLM"/>
    </source>
</evidence>
<dbReference type="AlphaFoldDB" id="A0AAJ0GHK3"/>
<evidence type="ECO:0000256" key="1">
    <source>
        <dbReference type="SAM" id="MobiDB-lite"/>
    </source>
</evidence>
<dbReference type="PANTHER" id="PTHR47585">
    <property type="match status" value="1"/>
</dbReference>
<protein>
    <recommendedName>
        <fullName evidence="6">DUF1446-domain-containing protein</fullName>
    </recommendedName>
</protein>
<evidence type="ECO:0000259" key="3">
    <source>
        <dbReference type="Pfam" id="PF23544"/>
    </source>
</evidence>
<feature type="domain" description="Acyclic terpene utilisation N-terminal" evidence="2">
    <location>
        <begin position="1"/>
        <end position="414"/>
    </location>
</feature>
<evidence type="ECO:0000313" key="4">
    <source>
        <dbReference type="EMBL" id="KAK3057605.1"/>
    </source>
</evidence>
<comment type="caution">
    <text evidence="4">The sequence shown here is derived from an EMBL/GenBank/DDBJ whole genome shotgun (WGS) entry which is preliminary data.</text>
</comment>
<dbReference type="EMBL" id="JAWDJX010000003">
    <property type="protein sequence ID" value="KAK3057605.1"/>
    <property type="molecule type" value="Genomic_DNA"/>
</dbReference>
<organism evidence="4 5">
    <name type="scientific">Extremus antarcticus</name>
    <dbReference type="NCBI Taxonomy" id="702011"/>
    <lineage>
        <taxon>Eukaryota</taxon>
        <taxon>Fungi</taxon>
        <taxon>Dikarya</taxon>
        <taxon>Ascomycota</taxon>
        <taxon>Pezizomycotina</taxon>
        <taxon>Dothideomycetes</taxon>
        <taxon>Dothideomycetidae</taxon>
        <taxon>Mycosphaerellales</taxon>
        <taxon>Extremaceae</taxon>
        <taxon>Extremus</taxon>
    </lineage>
</organism>
<evidence type="ECO:0000313" key="5">
    <source>
        <dbReference type="Proteomes" id="UP001271007"/>
    </source>
</evidence>
<feature type="region of interest" description="Disordered" evidence="1">
    <location>
        <begin position="428"/>
        <end position="447"/>
    </location>
</feature>
<proteinExistence type="predicted"/>